<sequence>MERSDLLRAEVRAGVLKAMAHPTRIYIVDLIHRTGQHCVQDLSLQVGVDASTISRHLSLLKHAGILTDRKEGTTVYYSLGCDCIGEFMTGLEKVVLAKQARENRLLESLLDRG</sequence>
<dbReference type="InterPro" id="IPR051081">
    <property type="entry name" value="HTH_MetalResp_TranReg"/>
</dbReference>
<keyword evidence="1" id="KW-0805">Transcription regulation</keyword>
<keyword evidence="3" id="KW-0804">Transcription</keyword>
<keyword evidence="6" id="KW-1185">Reference proteome</keyword>
<evidence type="ECO:0000256" key="3">
    <source>
        <dbReference type="ARBA" id="ARBA00023163"/>
    </source>
</evidence>
<dbReference type="InterPro" id="IPR036388">
    <property type="entry name" value="WH-like_DNA-bd_sf"/>
</dbReference>
<gene>
    <name evidence="5" type="ORF">SAMN05920897_11574</name>
</gene>
<evidence type="ECO:0000256" key="1">
    <source>
        <dbReference type="ARBA" id="ARBA00023015"/>
    </source>
</evidence>
<dbReference type="PANTHER" id="PTHR33154:SF33">
    <property type="entry name" value="TRANSCRIPTIONAL REPRESSOR SDPR"/>
    <property type="match status" value="1"/>
</dbReference>
<evidence type="ECO:0000313" key="5">
    <source>
        <dbReference type="EMBL" id="SIQ80980.1"/>
    </source>
</evidence>
<dbReference type="SMART" id="SM00418">
    <property type="entry name" value="HTH_ARSR"/>
    <property type="match status" value="1"/>
</dbReference>
<dbReference type="Gene3D" id="1.10.10.10">
    <property type="entry name" value="Winged helix-like DNA-binding domain superfamily/Winged helix DNA-binding domain"/>
    <property type="match status" value="1"/>
</dbReference>
<dbReference type="PRINTS" id="PR00778">
    <property type="entry name" value="HTHARSR"/>
</dbReference>
<organism evidence="5 6">
    <name type="scientific">Alkalispirochaeta americana</name>
    <dbReference type="NCBI Taxonomy" id="159291"/>
    <lineage>
        <taxon>Bacteria</taxon>
        <taxon>Pseudomonadati</taxon>
        <taxon>Spirochaetota</taxon>
        <taxon>Spirochaetia</taxon>
        <taxon>Spirochaetales</taxon>
        <taxon>Spirochaetaceae</taxon>
        <taxon>Alkalispirochaeta</taxon>
    </lineage>
</organism>
<dbReference type="PANTHER" id="PTHR33154">
    <property type="entry name" value="TRANSCRIPTIONAL REGULATOR, ARSR FAMILY"/>
    <property type="match status" value="1"/>
</dbReference>
<dbReference type="STRING" id="159291.SAMN05920897_11574"/>
<dbReference type="OrthoDB" id="9798835at2"/>
<dbReference type="PROSITE" id="PS50987">
    <property type="entry name" value="HTH_ARSR_2"/>
    <property type="match status" value="1"/>
</dbReference>
<dbReference type="Proteomes" id="UP000186400">
    <property type="component" value="Unassembled WGS sequence"/>
</dbReference>
<dbReference type="Pfam" id="PF01022">
    <property type="entry name" value="HTH_5"/>
    <property type="match status" value="1"/>
</dbReference>
<dbReference type="GO" id="GO:0003700">
    <property type="term" value="F:DNA-binding transcription factor activity"/>
    <property type="evidence" value="ECO:0007669"/>
    <property type="project" value="InterPro"/>
</dbReference>
<feature type="domain" description="HTH arsR-type" evidence="4">
    <location>
        <begin position="4"/>
        <end position="99"/>
    </location>
</feature>
<name>A0A1N6VT76_9SPIO</name>
<dbReference type="AlphaFoldDB" id="A0A1N6VT76"/>
<reference evidence="5 6" key="1">
    <citation type="submission" date="2017-01" db="EMBL/GenBank/DDBJ databases">
        <authorList>
            <person name="Mah S.A."/>
            <person name="Swanson W.J."/>
            <person name="Moy G.W."/>
            <person name="Vacquier V.D."/>
        </authorList>
    </citation>
    <scope>NUCLEOTIDE SEQUENCE [LARGE SCALE GENOMIC DNA]</scope>
    <source>
        <strain evidence="5 6">ASpG1</strain>
    </source>
</reference>
<dbReference type="SUPFAM" id="SSF46785">
    <property type="entry name" value="Winged helix' DNA-binding domain"/>
    <property type="match status" value="1"/>
</dbReference>
<dbReference type="EMBL" id="FTMS01000015">
    <property type="protein sequence ID" value="SIQ80980.1"/>
    <property type="molecule type" value="Genomic_DNA"/>
</dbReference>
<evidence type="ECO:0000313" key="6">
    <source>
        <dbReference type="Proteomes" id="UP000186400"/>
    </source>
</evidence>
<dbReference type="NCBIfam" id="NF033788">
    <property type="entry name" value="HTH_metalloreg"/>
    <property type="match status" value="1"/>
</dbReference>
<protein>
    <submittedName>
        <fullName evidence="5">Transcriptional regulator, ArsR family</fullName>
    </submittedName>
</protein>
<dbReference type="RefSeq" id="WP_076489466.1">
    <property type="nucleotide sequence ID" value="NZ_FTMS01000015.1"/>
</dbReference>
<evidence type="ECO:0000259" key="4">
    <source>
        <dbReference type="PROSITE" id="PS50987"/>
    </source>
</evidence>
<proteinExistence type="predicted"/>
<accession>A0A1N6VT76</accession>
<keyword evidence="2" id="KW-0238">DNA-binding</keyword>
<dbReference type="InterPro" id="IPR001845">
    <property type="entry name" value="HTH_ArsR_DNA-bd_dom"/>
</dbReference>
<dbReference type="InterPro" id="IPR011991">
    <property type="entry name" value="ArsR-like_HTH"/>
</dbReference>
<dbReference type="CDD" id="cd00090">
    <property type="entry name" value="HTH_ARSR"/>
    <property type="match status" value="1"/>
</dbReference>
<dbReference type="InterPro" id="IPR036390">
    <property type="entry name" value="WH_DNA-bd_sf"/>
</dbReference>
<dbReference type="GO" id="GO:0003677">
    <property type="term" value="F:DNA binding"/>
    <property type="evidence" value="ECO:0007669"/>
    <property type="project" value="UniProtKB-KW"/>
</dbReference>
<evidence type="ECO:0000256" key="2">
    <source>
        <dbReference type="ARBA" id="ARBA00023125"/>
    </source>
</evidence>